<gene>
    <name evidence="1" type="ORF">ABIC98_002892</name>
</gene>
<organism evidence="1 2">
    <name type="scientific">Arthrobacter nitrophenolicus</name>
    <dbReference type="NCBI Taxonomy" id="683150"/>
    <lineage>
        <taxon>Bacteria</taxon>
        <taxon>Bacillati</taxon>
        <taxon>Actinomycetota</taxon>
        <taxon>Actinomycetes</taxon>
        <taxon>Micrococcales</taxon>
        <taxon>Micrococcaceae</taxon>
        <taxon>Arthrobacter</taxon>
    </lineage>
</organism>
<keyword evidence="1" id="KW-0449">Lipoprotein</keyword>
<accession>A0ACC6THT0</accession>
<evidence type="ECO:0000313" key="1">
    <source>
        <dbReference type="EMBL" id="MET3773232.1"/>
    </source>
</evidence>
<sequence length="115" mass="12546">MITTAPSDFGQMLFDAKNQAIYIWEIEESSTPECYDDCAEAWPPVLTDGAPAASGEVDSALLGTTERRDGTTQVTYNGHPLYFYAHEGPGEVKCHNVSTHGGLWWVIDPDGVRAP</sequence>
<keyword evidence="2" id="KW-1185">Reference proteome</keyword>
<dbReference type="Proteomes" id="UP001549207">
    <property type="component" value="Unassembled WGS sequence"/>
</dbReference>
<evidence type="ECO:0000313" key="2">
    <source>
        <dbReference type="Proteomes" id="UP001549207"/>
    </source>
</evidence>
<dbReference type="EMBL" id="JBEPNJ010000012">
    <property type="protein sequence ID" value="MET3773232.1"/>
    <property type="molecule type" value="Genomic_DNA"/>
</dbReference>
<comment type="caution">
    <text evidence="1">The sequence shown here is derived from an EMBL/GenBank/DDBJ whole genome shotgun (WGS) entry which is preliminary data.</text>
</comment>
<protein>
    <submittedName>
        <fullName evidence="1">Lipoprotein with Yx(FWY)xxD motif</fullName>
    </submittedName>
</protein>
<proteinExistence type="predicted"/>
<reference evidence="1" key="1">
    <citation type="submission" date="2024-06" db="EMBL/GenBank/DDBJ databases">
        <title>Genomic Encyclopedia of Type Strains, Phase IV (KMG-IV): sequencing the most valuable type-strain genomes for metagenomic binning, comparative biology and taxonomic classification.</title>
        <authorList>
            <person name="Goeker M."/>
        </authorList>
    </citation>
    <scope>NUCLEOTIDE SEQUENCE</scope>
    <source>
        <strain evidence="1">SJCon</strain>
    </source>
</reference>
<name>A0ACC6THT0_9MICC</name>